<dbReference type="PRINTS" id="PR00506">
    <property type="entry name" value="D21N6MTFRASE"/>
</dbReference>
<dbReference type="GO" id="GO:0003677">
    <property type="term" value="F:DNA binding"/>
    <property type="evidence" value="ECO:0007669"/>
    <property type="project" value="InterPro"/>
</dbReference>
<gene>
    <name evidence="8" type="ORF">EJO50_13965</name>
</gene>
<accession>A0A3S8ZVF2</accession>
<keyword evidence="9" id="KW-1185">Reference proteome</keyword>
<evidence type="ECO:0000256" key="6">
    <source>
        <dbReference type="ARBA" id="ARBA00047942"/>
    </source>
</evidence>
<keyword evidence="3 8" id="KW-0489">Methyltransferase</keyword>
<dbReference type="InterPro" id="IPR002941">
    <property type="entry name" value="DNA_methylase_N4/N6"/>
</dbReference>
<evidence type="ECO:0000256" key="5">
    <source>
        <dbReference type="ARBA" id="ARBA00022691"/>
    </source>
</evidence>
<dbReference type="Proteomes" id="UP000282438">
    <property type="component" value="Chromosome"/>
</dbReference>
<dbReference type="SUPFAM" id="SSF53335">
    <property type="entry name" value="S-adenosyl-L-methionine-dependent methyltransferases"/>
    <property type="match status" value="1"/>
</dbReference>
<dbReference type="EC" id="2.1.1.72" evidence="2"/>
<evidence type="ECO:0000259" key="7">
    <source>
        <dbReference type="Pfam" id="PF01555"/>
    </source>
</evidence>
<keyword evidence="5" id="KW-0949">S-adenosyl-L-methionine</keyword>
<organism evidence="8 9">
    <name type="scientific">Iodobacter ciconiae</name>
    <dbReference type="NCBI Taxonomy" id="2496266"/>
    <lineage>
        <taxon>Bacteria</taxon>
        <taxon>Pseudomonadati</taxon>
        <taxon>Pseudomonadota</taxon>
        <taxon>Betaproteobacteria</taxon>
        <taxon>Neisseriales</taxon>
        <taxon>Chitinibacteraceae</taxon>
        <taxon>Iodobacter</taxon>
    </lineage>
</organism>
<dbReference type="PROSITE" id="PS00092">
    <property type="entry name" value="N6_MTASE"/>
    <property type="match status" value="1"/>
</dbReference>
<dbReference type="KEGG" id="iod:EJO50_13965"/>
<dbReference type="AlphaFoldDB" id="A0A3S8ZVF2"/>
<evidence type="ECO:0000256" key="2">
    <source>
        <dbReference type="ARBA" id="ARBA00011900"/>
    </source>
</evidence>
<evidence type="ECO:0000256" key="3">
    <source>
        <dbReference type="ARBA" id="ARBA00022603"/>
    </source>
</evidence>
<evidence type="ECO:0000313" key="9">
    <source>
        <dbReference type="Proteomes" id="UP000282438"/>
    </source>
</evidence>
<reference evidence="8 9" key="1">
    <citation type="submission" date="2018-12" db="EMBL/GenBank/DDBJ databases">
        <title>Complete genome sequence of Iodobacter sp. H11R3.</title>
        <authorList>
            <person name="Bae J.-W."/>
        </authorList>
    </citation>
    <scope>NUCLEOTIDE SEQUENCE [LARGE SCALE GENOMIC DNA]</scope>
    <source>
        <strain evidence="8 9">H11R3</strain>
    </source>
</reference>
<protein>
    <recommendedName>
        <fullName evidence="2">site-specific DNA-methyltransferase (adenine-specific)</fullName>
        <ecNumber evidence="2">2.1.1.72</ecNumber>
    </recommendedName>
</protein>
<evidence type="ECO:0000313" key="8">
    <source>
        <dbReference type="EMBL" id="AZN37487.1"/>
    </source>
</evidence>
<dbReference type="GO" id="GO:0032259">
    <property type="term" value="P:methylation"/>
    <property type="evidence" value="ECO:0007669"/>
    <property type="project" value="UniProtKB-KW"/>
</dbReference>
<dbReference type="GO" id="GO:0008170">
    <property type="term" value="F:N-methyltransferase activity"/>
    <property type="evidence" value="ECO:0007669"/>
    <property type="project" value="InterPro"/>
</dbReference>
<dbReference type="GO" id="GO:0009007">
    <property type="term" value="F:site-specific DNA-methyltransferase (adenine-specific) activity"/>
    <property type="evidence" value="ECO:0007669"/>
    <property type="project" value="UniProtKB-EC"/>
</dbReference>
<evidence type="ECO:0000256" key="4">
    <source>
        <dbReference type="ARBA" id="ARBA00022679"/>
    </source>
</evidence>
<dbReference type="Pfam" id="PF01555">
    <property type="entry name" value="N6_N4_Mtase"/>
    <property type="match status" value="1"/>
</dbReference>
<dbReference type="InterPro" id="IPR002295">
    <property type="entry name" value="N4/N6-MTase_EcoPI_Mod-like"/>
</dbReference>
<feature type="domain" description="DNA methylase N-4/N-6" evidence="7">
    <location>
        <begin position="65"/>
        <end position="189"/>
    </location>
</feature>
<name>A0A3S8ZVF2_9NEIS</name>
<keyword evidence="4 8" id="KW-0808">Transferase</keyword>
<comment type="similarity">
    <text evidence="1">Belongs to the N(4)/N(6)-methyltransferase family.</text>
</comment>
<dbReference type="OrthoDB" id="8585073at2"/>
<dbReference type="EMBL" id="CP034433">
    <property type="protein sequence ID" value="AZN37487.1"/>
    <property type="molecule type" value="Genomic_DNA"/>
</dbReference>
<proteinExistence type="inferred from homology"/>
<comment type="catalytic activity">
    <reaction evidence="6">
        <text>a 2'-deoxyadenosine in DNA + S-adenosyl-L-methionine = an N(6)-methyl-2'-deoxyadenosine in DNA + S-adenosyl-L-homocysteine + H(+)</text>
        <dbReference type="Rhea" id="RHEA:15197"/>
        <dbReference type="Rhea" id="RHEA-COMP:12418"/>
        <dbReference type="Rhea" id="RHEA-COMP:12419"/>
        <dbReference type="ChEBI" id="CHEBI:15378"/>
        <dbReference type="ChEBI" id="CHEBI:57856"/>
        <dbReference type="ChEBI" id="CHEBI:59789"/>
        <dbReference type="ChEBI" id="CHEBI:90615"/>
        <dbReference type="ChEBI" id="CHEBI:90616"/>
        <dbReference type="EC" id="2.1.1.72"/>
    </reaction>
</comment>
<dbReference type="RefSeq" id="WP_125975160.1">
    <property type="nucleotide sequence ID" value="NZ_CP034433.1"/>
</dbReference>
<evidence type="ECO:0000256" key="1">
    <source>
        <dbReference type="ARBA" id="ARBA00006594"/>
    </source>
</evidence>
<dbReference type="InterPro" id="IPR029063">
    <property type="entry name" value="SAM-dependent_MTases_sf"/>
</dbReference>
<dbReference type="InterPro" id="IPR002052">
    <property type="entry name" value="DNA_methylase_N6_adenine_CS"/>
</dbReference>
<dbReference type="Gene3D" id="3.40.50.150">
    <property type="entry name" value="Vaccinia Virus protein VP39"/>
    <property type="match status" value="1"/>
</dbReference>
<sequence length="204" mass="23362">MPKLQWIGKDKVVHHHRDVPYRALDLKYRFAALAGMPANSSGNRIIHGDNLDALKSLIPEFEGKVNCIYIDPPYNTGNEGWVYNDAVNDPKMQKWLGQVVGKEGEDLTRHDKWLCMMYPRLKLLQRLLVDDGVIFVSIDDNEQAHLKLVLDEIFSGQFVANVLWQKRTSPDARLQLSDAHEHVLCYAKRISTLSLNKIPQSRVC</sequence>
<dbReference type="REBASE" id="285968">
    <property type="entry name" value="M.Isph11r3ORF13965P"/>
</dbReference>